<evidence type="ECO:0000313" key="3">
    <source>
        <dbReference type="Proteomes" id="UP001295740"/>
    </source>
</evidence>
<comment type="caution">
    <text evidence="2">The sequence shown here is derived from an EMBL/GenBank/DDBJ whole genome shotgun (WGS) entry which is preliminary data.</text>
</comment>
<feature type="compositionally biased region" description="Basic and acidic residues" evidence="1">
    <location>
        <begin position="211"/>
        <end position="231"/>
    </location>
</feature>
<evidence type="ECO:0000256" key="1">
    <source>
        <dbReference type="SAM" id="MobiDB-lite"/>
    </source>
</evidence>
<name>A0AAI8V7B7_9PEZI</name>
<dbReference type="Proteomes" id="UP001295740">
    <property type="component" value="Unassembled WGS sequence"/>
</dbReference>
<accession>A0AAI8V7B7</accession>
<reference evidence="2" key="1">
    <citation type="submission" date="2023-10" db="EMBL/GenBank/DDBJ databases">
        <authorList>
            <person name="Hackl T."/>
        </authorList>
    </citation>
    <scope>NUCLEOTIDE SEQUENCE</scope>
</reference>
<keyword evidence="3" id="KW-1185">Reference proteome</keyword>
<dbReference type="InterPro" id="IPR029058">
    <property type="entry name" value="AB_hydrolase_fold"/>
</dbReference>
<evidence type="ECO:0000313" key="2">
    <source>
        <dbReference type="EMBL" id="CAJ2499699.1"/>
    </source>
</evidence>
<dbReference type="SUPFAM" id="SSF53474">
    <property type="entry name" value="alpha/beta-Hydrolases"/>
    <property type="match status" value="1"/>
</dbReference>
<protein>
    <submittedName>
        <fullName evidence="2">Uu.00g025520.m01.CDS01</fullName>
    </submittedName>
</protein>
<feature type="region of interest" description="Disordered" evidence="1">
    <location>
        <begin position="313"/>
        <end position="338"/>
    </location>
</feature>
<sequence>MLPRPSLSVQLPSLYDGTKLECRVYHPACLNDPSVSLAAAPWPRHAAVVAHPYAPLGGCFDDPVVDVVASALLQLSFVVATFNFRTSTSNRGTSSSGGRTSWTSRPERADYMSAAAFLAYYVHYLDPPQASAPRANQTGPGPTMLLAGYSYGAMITIKLPPFDAVMSYLSTPVVGTTAADIRLRAQHLAEQQNALFAMPVSPRKSLGMRTGGREDTLPRKSYDRPRERARDGEERIRNGVLDLLQRTKLIRQKQKVPALSGDQETEAVEGQQTHDCLARVEDLVGFRSAYLAVSPPIGLVTSLATMSFSNPFASWSRRSSGRSRNGGDEGAAEQAAAEGKLTTNPTLVIYGSQDGFLTPRKVREWTAQLSRTEGSLFQHVEVSGAGHFWDEEGVVAKLTGAIASFASGLIGEQKVR</sequence>
<dbReference type="EMBL" id="CAUWAG010000003">
    <property type="protein sequence ID" value="CAJ2499699.1"/>
    <property type="molecule type" value="Genomic_DNA"/>
</dbReference>
<gene>
    <name evidence="2" type="ORF">KHLLAP_LOCUS167</name>
</gene>
<dbReference type="PANTHER" id="PTHR42103">
    <property type="entry name" value="ALPHA/BETA-HYDROLASES SUPERFAMILY PROTEIN"/>
    <property type="match status" value="1"/>
</dbReference>
<proteinExistence type="predicted"/>
<dbReference type="Gene3D" id="3.40.50.1820">
    <property type="entry name" value="alpha/beta hydrolase"/>
    <property type="match status" value="2"/>
</dbReference>
<organism evidence="2 3">
    <name type="scientific">Anthostomella pinea</name>
    <dbReference type="NCBI Taxonomy" id="933095"/>
    <lineage>
        <taxon>Eukaryota</taxon>
        <taxon>Fungi</taxon>
        <taxon>Dikarya</taxon>
        <taxon>Ascomycota</taxon>
        <taxon>Pezizomycotina</taxon>
        <taxon>Sordariomycetes</taxon>
        <taxon>Xylariomycetidae</taxon>
        <taxon>Xylariales</taxon>
        <taxon>Xylariaceae</taxon>
        <taxon>Anthostomella</taxon>
    </lineage>
</organism>
<feature type="region of interest" description="Disordered" evidence="1">
    <location>
        <begin position="205"/>
        <end position="231"/>
    </location>
</feature>
<dbReference type="AlphaFoldDB" id="A0AAI8V7B7"/>
<dbReference type="PANTHER" id="PTHR42103:SF2">
    <property type="entry name" value="AB HYDROLASE-1 DOMAIN-CONTAINING PROTEIN"/>
    <property type="match status" value="1"/>
</dbReference>